<feature type="transmembrane region" description="Helical" evidence="1">
    <location>
        <begin position="369"/>
        <end position="385"/>
    </location>
</feature>
<dbReference type="PATRIC" id="fig|411473.3.peg.1515"/>
<organism evidence="3 4">
    <name type="scientific">Ruminococcus callidus ATCC 27760</name>
    <dbReference type="NCBI Taxonomy" id="411473"/>
    <lineage>
        <taxon>Bacteria</taxon>
        <taxon>Bacillati</taxon>
        <taxon>Bacillota</taxon>
        <taxon>Clostridia</taxon>
        <taxon>Eubacteriales</taxon>
        <taxon>Oscillospiraceae</taxon>
        <taxon>Ruminococcus</taxon>
    </lineage>
</organism>
<dbReference type="HOGENOM" id="CLU_020211_10_0_9"/>
<keyword evidence="1" id="KW-0812">Transmembrane</keyword>
<gene>
    <name evidence="3" type="ORF">RUMCAL_01848</name>
</gene>
<dbReference type="SUPFAM" id="SSF55874">
    <property type="entry name" value="ATPase domain of HSP90 chaperone/DNA topoisomerase II/histidine kinase"/>
    <property type="match status" value="1"/>
</dbReference>
<accession>U2K8Q4</accession>
<keyword evidence="1" id="KW-1133">Transmembrane helix</keyword>
<dbReference type="Pfam" id="PF14501">
    <property type="entry name" value="HATPase_c_5"/>
    <property type="match status" value="1"/>
</dbReference>
<dbReference type="PANTHER" id="PTHR40448">
    <property type="entry name" value="TWO-COMPONENT SENSOR HISTIDINE KINASE"/>
    <property type="match status" value="1"/>
</dbReference>
<comment type="caution">
    <text evidence="3">The sequence shown here is derived from an EMBL/GenBank/DDBJ whole genome shotgun (WGS) entry which is preliminary data.</text>
</comment>
<dbReference type="eggNOG" id="COG5002">
    <property type="taxonomic scope" value="Bacteria"/>
</dbReference>
<proteinExistence type="predicted"/>
<dbReference type="GO" id="GO:0016301">
    <property type="term" value="F:kinase activity"/>
    <property type="evidence" value="ECO:0007669"/>
    <property type="project" value="UniProtKB-KW"/>
</dbReference>
<dbReference type="InterPro" id="IPR032834">
    <property type="entry name" value="NatK-like_C"/>
</dbReference>
<feature type="transmembrane region" description="Helical" evidence="1">
    <location>
        <begin position="397"/>
        <end position="417"/>
    </location>
</feature>
<dbReference type="CDD" id="cd16935">
    <property type="entry name" value="HATPase_AgrC-ComD-like"/>
    <property type="match status" value="1"/>
</dbReference>
<feature type="transmembrane region" description="Helical" evidence="1">
    <location>
        <begin position="307"/>
        <end position="329"/>
    </location>
</feature>
<sequence>MNRQNRRQMLRLYLGMLLSVLLASLFFSGLYRFNNKYTQHTTQPINGLLILSEADMEQHPSRYLWHDWAYYPNVLLTPADFQDGDPDRYMTYVNLQSGNRMDLSGQSGQTQLGCGTYLLRIQVPSTRISYSLGMPEVFSAYQLYINGDPALSIGNPDPDHYRDATGSRLVSFFPDENGMITILIAVNNQSYFYSGMTFPPAFGTPQALNYTRGIRLGLRLCTIFTFQVAILICGYFWLRTRHKNTALLALLCLLMIGWTVYPLLHTLFLLPVFPTYWLETLCCYGTLTLLLYLHNQVCGIAATASRISCGVAVGICVGVSVYFFGAASIPDWGIAAVSRLLAGYKLLLSAYLIFTAFLTARKSEKNHRLFYVSLFFGCACLWDRIYPAYDPIFGGWFLEWVCTVLIYMLATMLWKFLAESYTQNRLLQQQNHNAEKQLIMQTNYTFQLREQVEIRRRFVHDFRHHLRTLHTLAEQTGDQVILEYLDSVGEYSSGSGKIMETYCGRPAVDALLFYYDNLAEIQHIDLSLQFQIPEPFSMTDVELCTLLGNLLENAVEACLRMPPEATKRIRLKTACKPAFWYMVIENTYDGMLAPKEQQGFFTRKNNSEYHGIGLSSAMHLVEKHKGTLDVQPSAELFRVGIMIPIEK</sequence>
<feature type="transmembrane region" description="Helical" evidence="1">
    <location>
        <begin position="12"/>
        <end position="31"/>
    </location>
</feature>
<dbReference type="Proteomes" id="UP000016662">
    <property type="component" value="Unassembled WGS sequence"/>
</dbReference>
<feature type="transmembrane region" description="Helical" evidence="1">
    <location>
        <begin position="216"/>
        <end position="238"/>
    </location>
</feature>
<keyword evidence="3" id="KW-0808">Transferase</keyword>
<evidence type="ECO:0000313" key="3">
    <source>
        <dbReference type="EMBL" id="ERJ94891.1"/>
    </source>
</evidence>
<dbReference type="RefSeq" id="WP_021683346.1">
    <property type="nucleotide sequence ID" value="NZ_KI260480.1"/>
</dbReference>
<feature type="transmembrane region" description="Helical" evidence="1">
    <location>
        <begin position="276"/>
        <end position="295"/>
    </location>
</feature>
<evidence type="ECO:0000256" key="1">
    <source>
        <dbReference type="SAM" id="Phobius"/>
    </source>
</evidence>
<protein>
    <submittedName>
        <fullName evidence="3">ATPase/histidine kinase/DNA gyrase B/HSP90 domain protein</fullName>
    </submittedName>
</protein>
<dbReference type="EMBL" id="AWVF01000232">
    <property type="protein sequence ID" value="ERJ94891.1"/>
    <property type="molecule type" value="Genomic_DNA"/>
</dbReference>
<reference evidence="3 4" key="1">
    <citation type="submission" date="2013-07" db="EMBL/GenBank/DDBJ databases">
        <authorList>
            <person name="Weinstock G."/>
            <person name="Sodergren E."/>
            <person name="Wylie T."/>
            <person name="Fulton L."/>
            <person name="Fulton R."/>
            <person name="Fronick C."/>
            <person name="O'Laughlin M."/>
            <person name="Godfrey J."/>
            <person name="Miner T."/>
            <person name="Herter B."/>
            <person name="Appelbaum E."/>
            <person name="Cordes M."/>
            <person name="Lek S."/>
            <person name="Wollam A."/>
            <person name="Pepin K.H."/>
            <person name="Palsikar V.B."/>
            <person name="Mitreva M."/>
            <person name="Wilson R.K."/>
        </authorList>
    </citation>
    <scope>NUCLEOTIDE SEQUENCE [LARGE SCALE GENOMIC DNA]</scope>
    <source>
        <strain evidence="3 4">ATCC 27760</strain>
    </source>
</reference>
<keyword evidence="4" id="KW-1185">Reference proteome</keyword>
<dbReference type="InterPro" id="IPR036890">
    <property type="entry name" value="HATPase_C_sf"/>
</dbReference>
<dbReference type="Gene3D" id="3.30.565.10">
    <property type="entry name" value="Histidine kinase-like ATPase, C-terminal domain"/>
    <property type="match status" value="1"/>
</dbReference>
<feature type="transmembrane region" description="Helical" evidence="1">
    <location>
        <begin position="341"/>
        <end position="360"/>
    </location>
</feature>
<evidence type="ECO:0000259" key="2">
    <source>
        <dbReference type="Pfam" id="PF14501"/>
    </source>
</evidence>
<keyword evidence="3" id="KW-0418">Kinase</keyword>
<dbReference type="GO" id="GO:0042802">
    <property type="term" value="F:identical protein binding"/>
    <property type="evidence" value="ECO:0007669"/>
    <property type="project" value="TreeGrafter"/>
</dbReference>
<feature type="transmembrane region" description="Helical" evidence="1">
    <location>
        <begin position="245"/>
        <end position="264"/>
    </location>
</feature>
<evidence type="ECO:0000313" key="4">
    <source>
        <dbReference type="Proteomes" id="UP000016662"/>
    </source>
</evidence>
<keyword evidence="1" id="KW-0472">Membrane</keyword>
<name>U2K8Q4_9FIRM</name>
<dbReference type="OrthoDB" id="3173688at2"/>
<dbReference type="AlphaFoldDB" id="U2K8Q4"/>
<dbReference type="PANTHER" id="PTHR40448:SF1">
    <property type="entry name" value="TWO-COMPONENT SENSOR HISTIDINE KINASE"/>
    <property type="match status" value="1"/>
</dbReference>
<feature type="domain" description="Sensor histidine kinase NatK-like C-terminal" evidence="2">
    <location>
        <begin position="541"/>
        <end position="644"/>
    </location>
</feature>
<dbReference type="STRING" id="411473.RUMCAL_01848"/>